<protein>
    <submittedName>
        <fullName evidence="4">DNA/RNA non-specific endonuclease</fullName>
    </submittedName>
</protein>
<dbReference type="PANTHER" id="PTHR13966:SF5">
    <property type="entry name" value="ENDONUCLEASE G, MITOCHONDRIAL"/>
    <property type="match status" value="1"/>
</dbReference>
<evidence type="ECO:0000259" key="2">
    <source>
        <dbReference type="SMART" id="SM00477"/>
    </source>
</evidence>
<dbReference type="CDD" id="cd00091">
    <property type="entry name" value="NUC"/>
    <property type="match status" value="1"/>
</dbReference>
<keyword evidence="4" id="KW-0378">Hydrolase</keyword>
<feature type="domain" description="ENPP1-3/EXOG-like endonuclease/phosphodiesterase" evidence="2">
    <location>
        <begin position="126"/>
        <end position="328"/>
    </location>
</feature>
<evidence type="ECO:0000256" key="1">
    <source>
        <dbReference type="SAM" id="MobiDB-lite"/>
    </source>
</evidence>
<dbReference type="Proteomes" id="UP001482513">
    <property type="component" value="Unassembled WGS sequence"/>
</dbReference>
<dbReference type="PROSITE" id="PS51257">
    <property type="entry name" value="PROKAR_LIPOPROTEIN"/>
    <property type="match status" value="1"/>
</dbReference>
<keyword evidence="5" id="KW-1185">Reference proteome</keyword>
<dbReference type="RefSeq" id="WP_190703652.1">
    <property type="nucleotide sequence ID" value="NZ_JAMPKX010000007.1"/>
</dbReference>
<dbReference type="InterPro" id="IPR044925">
    <property type="entry name" value="His-Me_finger_sf"/>
</dbReference>
<dbReference type="EMBL" id="JAMPKX010000007">
    <property type="protein sequence ID" value="MEP0948308.1"/>
    <property type="molecule type" value="Genomic_DNA"/>
</dbReference>
<dbReference type="SUPFAM" id="SSF54060">
    <property type="entry name" value="His-Me finger endonucleases"/>
    <property type="match status" value="1"/>
</dbReference>
<reference evidence="4 5" key="1">
    <citation type="submission" date="2022-04" db="EMBL/GenBank/DDBJ databases">
        <title>Positive selection, recombination, and allopatry shape intraspecific diversity of widespread and dominant cyanobacteria.</title>
        <authorList>
            <person name="Wei J."/>
            <person name="Shu W."/>
            <person name="Hu C."/>
        </authorList>
    </citation>
    <scope>NUCLEOTIDE SEQUENCE [LARGE SCALE GENOMIC DNA]</scope>
    <source>
        <strain evidence="4 5">DQ-A4</strain>
    </source>
</reference>
<comment type="caution">
    <text evidence="4">The sequence shown here is derived from an EMBL/GenBank/DDBJ whole genome shotgun (WGS) entry which is preliminary data.</text>
</comment>
<proteinExistence type="predicted"/>
<dbReference type="Pfam" id="PF01223">
    <property type="entry name" value="Endonuclease_NS"/>
    <property type="match status" value="1"/>
</dbReference>
<keyword evidence="4" id="KW-0255">Endonuclease</keyword>
<dbReference type="InterPro" id="IPR001604">
    <property type="entry name" value="Endo_G_ENPP1-like_dom"/>
</dbReference>
<evidence type="ECO:0000313" key="4">
    <source>
        <dbReference type="EMBL" id="MEP0948308.1"/>
    </source>
</evidence>
<dbReference type="SMART" id="SM00892">
    <property type="entry name" value="Endonuclease_NS"/>
    <property type="match status" value="1"/>
</dbReference>
<evidence type="ECO:0000313" key="5">
    <source>
        <dbReference type="Proteomes" id="UP001482513"/>
    </source>
</evidence>
<dbReference type="InterPro" id="IPR040255">
    <property type="entry name" value="Non-specific_endonuclease"/>
</dbReference>
<feature type="region of interest" description="Disordered" evidence="1">
    <location>
        <begin position="89"/>
        <end position="118"/>
    </location>
</feature>
<organism evidence="4 5">
    <name type="scientific">Leptolyngbya subtilissima DQ-A4</name>
    <dbReference type="NCBI Taxonomy" id="2933933"/>
    <lineage>
        <taxon>Bacteria</taxon>
        <taxon>Bacillati</taxon>
        <taxon>Cyanobacteriota</taxon>
        <taxon>Cyanophyceae</taxon>
        <taxon>Leptolyngbyales</taxon>
        <taxon>Leptolyngbyaceae</taxon>
        <taxon>Leptolyngbya group</taxon>
        <taxon>Leptolyngbya</taxon>
    </lineage>
</organism>
<evidence type="ECO:0000259" key="3">
    <source>
        <dbReference type="SMART" id="SM00892"/>
    </source>
</evidence>
<keyword evidence="4" id="KW-0540">Nuclease</keyword>
<dbReference type="GO" id="GO:0004519">
    <property type="term" value="F:endonuclease activity"/>
    <property type="evidence" value="ECO:0007669"/>
    <property type="project" value="UniProtKB-KW"/>
</dbReference>
<dbReference type="SMART" id="SM00477">
    <property type="entry name" value="NUC"/>
    <property type="match status" value="1"/>
</dbReference>
<feature type="domain" description="DNA/RNA non-specific endonuclease/pyrophosphatase/phosphodiesterase" evidence="3">
    <location>
        <begin position="125"/>
        <end position="328"/>
    </location>
</feature>
<sequence>MTFSRLRPWSRLLLVALALGLAGCGNLLSMINWVAPVDVSTLPPCIDDDCNCGDFASQPRAQAVLDAFGGDPYSLDGDGNGRACELLPAETPAADPPAPPSSNPHLALGNPSQAATTNPNNYLIQRDQYVLSYSRDRNGLNWASWEVDAAWLGSTDRQDNFRPDGALPAGFYQVTPNDYRGSGYDRGHVVPSGDRTSSVSNNAATFLMTNIIPQAPDNNRGTWRELEEYGRSLVYQYDHSLHVFAGAYGSQGNIGNRAIAIPSRLWKIIVVYDRLPNGDLGIGSDSQIIAVDLPNSNQVSPDWRRYQTSVQRIEIATGHSFFENLPAELQAVLKARTSDAPP</sequence>
<name>A0ABV0K6G0_9CYAN</name>
<dbReference type="PANTHER" id="PTHR13966">
    <property type="entry name" value="ENDONUCLEASE RELATED"/>
    <property type="match status" value="1"/>
</dbReference>
<dbReference type="InterPro" id="IPR020821">
    <property type="entry name" value="ENPP1-3/EXOG-like_nuc-like"/>
</dbReference>
<dbReference type="Gene3D" id="3.40.570.10">
    <property type="entry name" value="Extracellular Endonuclease, subunit A"/>
    <property type="match status" value="1"/>
</dbReference>
<dbReference type="InterPro" id="IPR044929">
    <property type="entry name" value="DNA/RNA_non-sp_Endonuclease_sf"/>
</dbReference>
<gene>
    <name evidence="4" type="ORF">NC992_15595</name>
</gene>
<accession>A0ABV0K6G0</accession>